<dbReference type="EMBL" id="FNGM01000008">
    <property type="protein sequence ID" value="SDM08314.1"/>
    <property type="molecule type" value="Genomic_DNA"/>
</dbReference>
<evidence type="ECO:0000313" key="3">
    <source>
        <dbReference type="Proteomes" id="UP000182783"/>
    </source>
</evidence>
<feature type="compositionally biased region" description="Basic residues" evidence="1">
    <location>
        <begin position="18"/>
        <end position="31"/>
    </location>
</feature>
<protein>
    <submittedName>
        <fullName evidence="2">Uncharacterized protein</fullName>
    </submittedName>
</protein>
<dbReference type="Proteomes" id="UP000182783">
    <property type="component" value="Unassembled WGS sequence"/>
</dbReference>
<evidence type="ECO:0000256" key="1">
    <source>
        <dbReference type="SAM" id="MobiDB-lite"/>
    </source>
</evidence>
<dbReference type="AlphaFoldDB" id="A0A1G9QB68"/>
<sequence length="70" mass="7852">MLKKLLGKVMHSMEHSQHGGRHRSSSSHKGRPVYGRHSSSSRGYKSYSSSDSHRGGNGHKYYKNRYGSSS</sequence>
<evidence type="ECO:0000313" key="2">
    <source>
        <dbReference type="EMBL" id="SDM08314.1"/>
    </source>
</evidence>
<feature type="region of interest" description="Disordered" evidence="1">
    <location>
        <begin position="1"/>
        <end position="70"/>
    </location>
</feature>
<name>A0A1G9QB68_9BACL</name>
<proteinExistence type="predicted"/>
<gene>
    <name evidence="2" type="ORF">SAMN05216191_108196</name>
</gene>
<reference evidence="2 3" key="1">
    <citation type="submission" date="2016-10" db="EMBL/GenBank/DDBJ databases">
        <authorList>
            <person name="de Groot N.N."/>
        </authorList>
    </citation>
    <scope>NUCLEOTIDE SEQUENCE [LARGE SCALE GENOMIC DNA]</scope>
    <source>
        <strain evidence="2 3">CGMCC 1.10239</strain>
    </source>
</reference>
<feature type="compositionally biased region" description="Low complexity" evidence="1">
    <location>
        <begin position="35"/>
        <end position="50"/>
    </location>
</feature>
<accession>A0A1G9QB68</accession>
<organism evidence="2 3">
    <name type="scientific">Paenibacillus jilunlii</name>
    <dbReference type="NCBI Taxonomy" id="682956"/>
    <lineage>
        <taxon>Bacteria</taxon>
        <taxon>Bacillati</taxon>
        <taxon>Bacillota</taxon>
        <taxon>Bacilli</taxon>
        <taxon>Bacillales</taxon>
        <taxon>Paenibacillaceae</taxon>
        <taxon>Paenibacillus</taxon>
    </lineage>
</organism>